<accession>A0A8H3E917</accession>
<evidence type="ECO:0000313" key="1">
    <source>
        <dbReference type="EMBL" id="CAE7221204.1"/>
    </source>
</evidence>
<sequence>MSPGGLGSCSLCSSAPVRPSSMSFQTVWPGHFPTIVHTANFLCIPAASISVEQCNLTLTDMSLIVSIVIGQSSSDAGSKGIVEGFSRALSTTSEPRISSPASIPSTNGTGGTFLRNLKTLMANIDRETSDRSLNRDPAAHRAWQLLKRLPDALRYGRYEEGPLKNLDTNAQLPVSDQMHPFFVSEFSVANEAEKKILAEYALHLLVQSFGQATSTRYQTSDALYVKTLQKALYAALDQRLALVRQWMTMNTEQFPSNNQDIRNLTSKLDAAALAMRASVRLCSSWCSSCQLLCLRVHRHSGGHNCGTNHQCVLDCEISEEHTQRTSCGLPAGHKGRHMCDASAHLCGLECHLSEMDGCVESCIKPLDHEGEHRCSAPHFCGKVCLHRPLVVTILSCIFTENSPATFVIPGMSPMNIIPAAIPGPVQSNATCVGDYVVAQTTSTV</sequence>
<dbReference type="AlphaFoldDB" id="A0A8H3E917"/>
<reference evidence="1" key="1">
    <citation type="submission" date="2021-01" db="EMBL/GenBank/DDBJ databases">
        <authorList>
            <person name="Kaushik A."/>
        </authorList>
    </citation>
    <scope>NUCLEOTIDE SEQUENCE</scope>
    <source>
        <strain evidence="1">AG5</strain>
    </source>
</reference>
<name>A0A8H3E917_9AGAM</name>
<dbReference type="EMBL" id="CAJNJQ010005770">
    <property type="protein sequence ID" value="CAE7221204.1"/>
    <property type="molecule type" value="Genomic_DNA"/>
</dbReference>
<evidence type="ECO:0000313" key="2">
    <source>
        <dbReference type="Proteomes" id="UP000663827"/>
    </source>
</evidence>
<proteinExistence type="predicted"/>
<dbReference type="Proteomes" id="UP000663827">
    <property type="component" value="Unassembled WGS sequence"/>
</dbReference>
<comment type="caution">
    <text evidence="1">The sequence shown here is derived from an EMBL/GenBank/DDBJ whole genome shotgun (WGS) entry which is preliminary data.</text>
</comment>
<protein>
    <submittedName>
        <fullName evidence="1">Uncharacterized protein</fullName>
    </submittedName>
</protein>
<organism evidence="1 2">
    <name type="scientific">Rhizoctonia solani</name>
    <dbReference type="NCBI Taxonomy" id="456999"/>
    <lineage>
        <taxon>Eukaryota</taxon>
        <taxon>Fungi</taxon>
        <taxon>Dikarya</taxon>
        <taxon>Basidiomycota</taxon>
        <taxon>Agaricomycotina</taxon>
        <taxon>Agaricomycetes</taxon>
        <taxon>Cantharellales</taxon>
        <taxon>Ceratobasidiaceae</taxon>
        <taxon>Rhizoctonia</taxon>
    </lineage>
</organism>
<gene>
    <name evidence="1" type="ORF">RDB_LOCUS167200</name>
</gene>